<comment type="caution">
    <text evidence="1">The sequence shown here is derived from an EMBL/GenBank/DDBJ whole genome shotgun (WGS) entry which is preliminary data.</text>
</comment>
<dbReference type="Proteomes" id="UP000299102">
    <property type="component" value="Unassembled WGS sequence"/>
</dbReference>
<protein>
    <submittedName>
        <fullName evidence="1">Uncharacterized protein</fullName>
    </submittedName>
</protein>
<organism evidence="1 2">
    <name type="scientific">Eumeta variegata</name>
    <name type="common">Bagworm moth</name>
    <name type="synonym">Eumeta japonica</name>
    <dbReference type="NCBI Taxonomy" id="151549"/>
    <lineage>
        <taxon>Eukaryota</taxon>
        <taxon>Metazoa</taxon>
        <taxon>Ecdysozoa</taxon>
        <taxon>Arthropoda</taxon>
        <taxon>Hexapoda</taxon>
        <taxon>Insecta</taxon>
        <taxon>Pterygota</taxon>
        <taxon>Neoptera</taxon>
        <taxon>Endopterygota</taxon>
        <taxon>Lepidoptera</taxon>
        <taxon>Glossata</taxon>
        <taxon>Ditrysia</taxon>
        <taxon>Tineoidea</taxon>
        <taxon>Psychidae</taxon>
        <taxon>Oiketicinae</taxon>
        <taxon>Eumeta</taxon>
    </lineage>
</organism>
<name>A0A4C1V411_EUMVA</name>
<evidence type="ECO:0000313" key="2">
    <source>
        <dbReference type="Proteomes" id="UP000299102"/>
    </source>
</evidence>
<reference evidence="1 2" key="1">
    <citation type="journal article" date="2019" name="Commun. Biol.">
        <title>The bagworm genome reveals a unique fibroin gene that provides high tensile strength.</title>
        <authorList>
            <person name="Kono N."/>
            <person name="Nakamura H."/>
            <person name="Ohtoshi R."/>
            <person name="Tomita M."/>
            <person name="Numata K."/>
            <person name="Arakawa K."/>
        </authorList>
    </citation>
    <scope>NUCLEOTIDE SEQUENCE [LARGE SCALE GENOMIC DNA]</scope>
</reference>
<evidence type="ECO:0000313" key="1">
    <source>
        <dbReference type="EMBL" id="GBP33027.1"/>
    </source>
</evidence>
<keyword evidence="2" id="KW-1185">Reference proteome</keyword>
<gene>
    <name evidence="1" type="ORF">EVAR_82867_1</name>
</gene>
<proteinExistence type="predicted"/>
<accession>A0A4C1V411</accession>
<dbReference type="AlphaFoldDB" id="A0A4C1V411"/>
<dbReference type="EMBL" id="BGZK01000268">
    <property type="protein sequence ID" value="GBP33027.1"/>
    <property type="molecule type" value="Genomic_DNA"/>
</dbReference>
<sequence>MQFSSLVISGKLKVKTSKKMMQLLLQIPRSRKRNGTAELAPGLEDVIHPATITILPPVVGHGKRVLKIAHSRD</sequence>